<dbReference type="RefSeq" id="WP_162445203.1">
    <property type="nucleotide sequence ID" value="NZ_CP048222.1"/>
</dbReference>
<feature type="domain" description="ABC3 transporter permease C-terminal" evidence="7">
    <location>
        <begin position="301"/>
        <end position="416"/>
    </location>
</feature>
<dbReference type="PROSITE" id="PS51257">
    <property type="entry name" value="PROKAR_LIPOPROTEIN"/>
    <property type="match status" value="1"/>
</dbReference>
<protein>
    <submittedName>
        <fullName evidence="9">FtsX-like permease family protein</fullName>
    </submittedName>
</protein>
<feature type="domain" description="ABC3 transporter permease C-terminal" evidence="7">
    <location>
        <begin position="693"/>
        <end position="803"/>
    </location>
</feature>
<keyword evidence="5 6" id="KW-0472">Membrane</keyword>
<feature type="transmembrane region" description="Helical" evidence="6">
    <location>
        <begin position="346"/>
        <end position="371"/>
    </location>
</feature>
<feature type="transmembrane region" description="Helical" evidence="6">
    <location>
        <begin position="391"/>
        <end position="412"/>
    </location>
</feature>
<feature type="transmembrane region" description="Helical" evidence="6">
    <location>
        <begin position="296"/>
        <end position="318"/>
    </location>
</feature>
<feature type="transmembrane region" description="Helical" evidence="6">
    <location>
        <begin position="441"/>
        <end position="461"/>
    </location>
</feature>
<evidence type="ECO:0000259" key="8">
    <source>
        <dbReference type="Pfam" id="PF12704"/>
    </source>
</evidence>
<dbReference type="InterPro" id="IPR003838">
    <property type="entry name" value="ABC3_permease_C"/>
</dbReference>
<feature type="transmembrane region" description="Helical" evidence="6">
    <location>
        <begin position="743"/>
        <end position="763"/>
    </location>
</feature>
<feature type="transmembrane region" description="Helical" evidence="6">
    <location>
        <begin position="775"/>
        <end position="797"/>
    </location>
</feature>
<comment type="subcellular location">
    <subcellularLocation>
        <location evidence="1">Cell membrane</location>
        <topology evidence="1">Multi-pass membrane protein</topology>
    </subcellularLocation>
</comment>
<reference evidence="9 10" key="1">
    <citation type="submission" date="2020-01" db="EMBL/GenBank/DDBJ databases">
        <authorList>
            <person name="Kim M.K."/>
        </authorList>
    </citation>
    <scope>NUCLEOTIDE SEQUENCE [LARGE SCALE GENOMIC DNA]</scope>
    <source>
        <strain evidence="9 10">172606-1</strain>
    </source>
</reference>
<dbReference type="AlphaFoldDB" id="A0A6C0GMZ3"/>
<keyword evidence="3 6" id="KW-0812">Transmembrane</keyword>
<dbReference type="Pfam" id="PF12704">
    <property type="entry name" value="MacB_PCD"/>
    <property type="match status" value="1"/>
</dbReference>
<evidence type="ECO:0000313" key="9">
    <source>
        <dbReference type="EMBL" id="QHT69214.1"/>
    </source>
</evidence>
<gene>
    <name evidence="9" type="ORF">GXP67_22530</name>
</gene>
<feature type="transmembrane region" description="Helical" evidence="6">
    <location>
        <begin position="688"/>
        <end position="708"/>
    </location>
</feature>
<evidence type="ECO:0000313" key="10">
    <source>
        <dbReference type="Proteomes" id="UP000480178"/>
    </source>
</evidence>
<name>A0A6C0GMZ3_9BACT</name>
<dbReference type="InterPro" id="IPR050250">
    <property type="entry name" value="Macrolide_Exporter_MacB"/>
</dbReference>
<feature type="domain" description="MacB-like periplasmic core" evidence="8">
    <location>
        <begin position="20"/>
        <end position="249"/>
    </location>
</feature>
<dbReference type="Pfam" id="PF02687">
    <property type="entry name" value="FtsX"/>
    <property type="match status" value="2"/>
</dbReference>
<evidence type="ECO:0000256" key="1">
    <source>
        <dbReference type="ARBA" id="ARBA00004651"/>
    </source>
</evidence>
<keyword evidence="4 6" id="KW-1133">Transmembrane helix</keyword>
<evidence type="ECO:0000256" key="6">
    <source>
        <dbReference type="SAM" id="Phobius"/>
    </source>
</evidence>
<dbReference type="KEGG" id="rhoz:GXP67_22530"/>
<evidence type="ECO:0000256" key="2">
    <source>
        <dbReference type="ARBA" id="ARBA00022475"/>
    </source>
</evidence>
<dbReference type="PANTHER" id="PTHR30572">
    <property type="entry name" value="MEMBRANE COMPONENT OF TRANSPORTER-RELATED"/>
    <property type="match status" value="1"/>
</dbReference>
<proteinExistence type="predicted"/>
<accession>A0A6C0GMZ3</accession>
<keyword evidence="2" id="KW-1003">Cell membrane</keyword>
<evidence type="ECO:0000259" key="7">
    <source>
        <dbReference type="Pfam" id="PF02687"/>
    </source>
</evidence>
<evidence type="ECO:0000256" key="4">
    <source>
        <dbReference type="ARBA" id="ARBA00022989"/>
    </source>
</evidence>
<organism evidence="9 10">
    <name type="scientific">Rhodocytophaga rosea</name>
    <dbReference type="NCBI Taxonomy" id="2704465"/>
    <lineage>
        <taxon>Bacteria</taxon>
        <taxon>Pseudomonadati</taxon>
        <taxon>Bacteroidota</taxon>
        <taxon>Cytophagia</taxon>
        <taxon>Cytophagales</taxon>
        <taxon>Rhodocytophagaceae</taxon>
        <taxon>Rhodocytophaga</taxon>
    </lineage>
</organism>
<dbReference type="Proteomes" id="UP000480178">
    <property type="component" value="Chromosome"/>
</dbReference>
<dbReference type="EMBL" id="CP048222">
    <property type="protein sequence ID" value="QHT69214.1"/>
    <property type="molecule type" value="Genomic_DNA"/>
</dbReference>
<feature type="transmembrane region" description="Helical" evidence="6">
    <location>
        <begin position="21"/>
        <end position="41"/>
    </location>
</feature>
<dbReference type="GO" id="GO:0005886">
    <property type="term" value="C:plasma membrane"/>
    <property type="evidence" value="ECO:0007669"/>
    <property type="project" value="UniProtKB-SubCell"/>
</dbReference>
<keyword evidence="10" id="KW-1185">Reference proteome</keyword>
<evidence type="ECO:0000256" key="3">
    <source>
        <dbReference type="ARBA" id="ARBA00022692"/>
    </source>
</evidence>
<dbReference type="GO" id="GO:0022857">
    <property type="term" value="F:transmembrane transporter activity"/>
    <property type="evidence" value="ECO:0007669"/>
    <property type="project" value="TreeGrafter"/>
</dbReference>
<sequence>MLKNYFIISFRNLFRNTAFSVINIIGLAVGISACLIIYLIIQFELSFDTFHPDRNRIYRVYSEFSGAFADKNAGVPAALPSFVQQQFTGIEKISAFHTFSARVDLLEKQKNLDEQTDIVLVHPDYFDLFPSYEWVAGSPEQSLLAPFQVVLTESKAKKYFNSSRVTEILGKTIRYNDSLEVKVSGIIKDLQQPTDLIFTDFISFNTIGQSWLKERINTEDWASTSSSSQLFIQLSPGTSPEKVKLQLREAEKKYLAFNKDISWQIAFHLQTLANIHFNPDLRIFDRNRTAAHLPTLQILTVLALFLLLIAAINFINLITAQAIRRAKEVGIRKVLGSTRGELIQQFLCETLVVTMFAVGVSVIITDLSLIYFQEFIPDGVEFRLTDSFTVLFLLITTLIVSILSGIYPAFVLSSFPPVQVLKNQIFVKSGHTRTAYLRKSLIIFQFAFAQILIVGTLIMSWQIDYMLNKDMGFTKDAIVTFYTPGNQPSQRFILKQELTKFSEIKAISMHDQPPAEAGYSSSIIEYNTGKEIRKHNVYRKYGDTAYIHLYNIPLIAGRNLQASDSLQEFIINETYARQLGFKQPADALGKILHNGDRDYPIVGIVKDFHIQSLHNPIQPVAIANETHNFFAFSLKLATQGKQAKDVQAILKKINMVWDKLYTKEKFSYTFMDESIARFYKSEQRSAKLVTTATGVAIFISCLGLFGLATYTAQTRTKEIGIRKVLGASVSNIVALLSKDFLKLVILANLIAWPVAWWSVHVWLESFAYRIDVQLLLFLGSGLVALFIALATVSYQAIKAAVANPVNSLRNE</sequence>
<evidence type="ECO:0000256" key="5">
    <source>
        <dbReference type="ARBA" id="ARBA00023136"/>
    </source>
</evidence>
<dbReference type="PANTHER" id="PTHR30572:SF18">
    <property type="entry name" value="ABC-TYPE MACROLIDE FAMILY EXPORT SYSTEM PERMEASE COMPONENT 2"/>
    <property type="match status" value="1"/>
</dbReference>
<dbReference type="InterPro" id="IPR025857">
    <property type="entry name" value="MacB_PCD"/>
</dbReference>